<dbReference type="RefSeq" id="XP_013790318.1">
    <property type="nucleotide sequence ID" value="XM_013934864.2"/>
</dbReference>
<dbReference type="GeneID" id="106474173"/>
<dbReference type="Proteomes" id="UP000694941">
    <property type="component" value="Unplaced"/>
</dbReference>
<reference evidence="5" key="1">
    <citation type="submission" date="2025-08" db="UniProtKB">
        <authorList>
            <consortium name="RefSeq"/>
        </authorList>
    </citation>
    <scope>IDENTIFICATION</scope>
    <source>
        <tissue evidence="5">Muscle</tissue>
    </source>
</reference>
<evidence type="ECO:0000256" key="2">
    <source>
        <dbReference type="ARBA" id="ARBA00007331"/>
    </source>
</evidence>
<evidence type="ECO:0000313" key="5">
    <source>
        <dbReference type="RefSeq" id="XP_013790318.1"/>
    </source>
</evidence>
<keyword evidence="4" id="KW-1185">Reference proteome</keyword>
<sequence>MDLNIIIQPIDGPREEEKISIQKVRMAIKLGFEVVALNVIVDGQQMEGKNLKIPEPPVIKLGDFEMAEVKVAGKTFQVKSRLTCVVSDTNQCHHLTRSPLAKKYDILAVQPMNEKIFQHVCGNMEVDIICLDLASRLPFTLKREQVGQASTRGMFFEIQYAPCLKDRIARRNTISNSRILTQLTNKVNIIISSGSSQVMDLRSCFDAANLGLLFDLPENKCKEAVWSNCKKVLSQAVSRKLPGKGVLFMGGASQLQPSDQWLLKACKMPTTGQEVVSSEKKSTVSITSDCSIVTKQKKKKIRLS</sequence>
<name>A0ABM1BX21_LIMPO</name>
<dbReference type="PANTHER" id="PTHR13031">
    <property type="entry name" value="RIBONUCLEASE P SUBUNIT P30"/>
    <property type="match status" value="1"/>
</dbReference>
<dbReference type="Gene3D" id="3.20.20.140">
    <property type="entry name" value="Metal-dependent hydrolases"/>
    <property type="match status" value="1"/>
</dbReference>
<comment type="subcellular location">
    <subcellularLocation>
        <location evidence="1">Nucleus</location>
    </subcellularLocation>
</comment>
<dbReference type="Pfam" id="PF01876">
    <property type="entry name" value="RNase_P_p30"/>
    <property type="match status" value="1"/>
</dbReference>
<dbReference type="PANTHER" id="PTHR13031:SF0">
    <property type="entry name" value="RIBONUCLEASE P PROTEIN SUBUNIT P30"/>
    <property type="match status" value="1"/>
</dbReference>
<keyword evidence="3" id="KW-0819">tRNA processing</keyword>
<organism evidence="4 5">
    <name type="scientific">Limulus polyphemus</name>
    <name type="common">Atlantic horseshoe crab</name>
    <dbReference type="NCBI Taxonomy" id="6850"/>
    <lineage>
        <taxon>Eukaryota</taxon>
        <taxon>Metazoa</taxon>
        <taxon>Ecdysozoa</taxon>
        <taxon>Arthropoda</taxon>
        <taxon>Chelicerata</taxon>
        <taxon>Merostomata</taxon>
        <taxon>Xiphosura</taxon>
        <taxon>Limulidae</taxon>
        <taxon>Limulus</taxon>
    </lineage>
</organism>
<accession>A0ABM1BX21</accession>
<comment type="similarity">
    <text evidence="2">Belongs to the eukaryotic/archaeal RNase P protein component 3 family.</text>
</comment>
<evidence type="ECO:0000313" key="4">
    <source>
        <dbReference type="Proteomes" id="UP000694941"/>
    </source>
</evidence>
<proteinExistence type="inferred from homology"/>
<dbReference type="InterPro" id="IPR002738">
    <property type="entry name" value="RNase_P_p30"/>
</dbReference>
<dbReference type="InterPro" id="IPR016195">
    <property type="entry name" value="Pol/histidinol_Pase-like"/>
</dbReference>
<gene>
    <name evidence="5" type="primary">LOC106474173</name>
</gene>
<dbReference type="SUPFAM" id="SSF89550">
    <property type="entry name" value="PHP domain-like"/>
    <property type="match status" value="1"/>
</dbReference>
<evidence type="ECO:0000256" key="3">
    <source>
        <dbReference type="ARBA" id="ARBA00022694"/>
    </source>
</evidence>
<protein>
    <submittedName>
        <fullName evidence="5">Ribonuclease P protein subunit p30-like</fullName>
    </submittedName>
</protein>
<evidence type="ECO:0000256" key="1">
    <source>
        <dbReference type="ARBA" id="ARBA00004123"/>
    </source>
</evidence>